<dbReference type="Gene3D" id="1.20.58.400">
    <property type="entry name" value="t-snare proteins"/>
    <property type="match status" value="1"/>
</dbReference>
<keyword evidence="2" id="KW-0813">Transport</keyword>
<dbReference type="InterPro" id="IPR038407">
    <property type="entry name" value="v-SNARE_N_sf"/>
</dbReference>
<dbReference type="InterPro" id="IPR007705">
    <property type="entry name" value="Vesicle_trsprt_v-SNARE_N"/>
</dbReference>
<evidence type="ECO:0000256" key="7">
    <source>
        <dbReference type="ARBA" id="ARBA00023136"/>
    </source>
</evidence>
<proteinExistence type="predicted"/>
<dbReference type="VEuPathDB" id="PiroplasmaDB:BOVATA_035790"/>
<dbReference type="GO" id="GO:0031201">
    <property type="term" value="C:SNARE complex"/>
    <property type="evidence" value="ECO:0007669"/>
    <property type="project" value="TreeGrafter"/>
</dbReference>
<evidence type="ECO:0000256" key="3">
    <source>
        <dbReference type="ARBA" id="ARBA00022692"/>
    </source>
</evidence>
<reference evidence="11 12" key="1">
    <citation type="journal article" date="2017" name="BMC Genomics">
        <title>Whole-genome assembly of Babesia ovata and comparative genomics between closely related pathogens.</title>
        <authorList>
            <person name="Yamagishi J."/>
            <person name="Asada M."/>
            <person name="Hakimi H."/>
            <person name="Tanaka T.Q."/>
            <person name="Sugimoto C."/>
            <person name="Kawazu S."/>
        </authorList>
    </citation>
    <scope>NUCLEOTIDE SEQUENCE [LARGE SCALE GENOMIC DNA]</scope>
    <source>
        <strain evidence="11 12">Miyake</strain>
    </source>
</reference>
<dbReference type="GO" id="GO:0005794">
    <property type="term" value="C:Golgi apparatus"/>
    <property type="evidence" value="ECO:0007669"/>
    <property type="project" value="TreeGrafter"/>
</dbReference>
<dbReference type="Gene3D" id="1.20.5.110">
    <property type="match status" value="1"/>
</dbReference>
<dbReference type="EMBL" id="BDSA01000004">
    <property type="protein sequence ID" value="GBE62086.1"/>
    <property type="molecule type" value="Genomic_DNA"/>
</dbReference>
<evidence type="ECO:0000256" key="6">
    <source>
        <dbReference type="ARBA" id="ARBA00023054"/>
    </source>
</evidence>
<organism evidence="11 12">
    <name type="scientific">Babesia ovata</name>
    <dbReference type="NCBI Taxonomy" id="189622"/>
    <lineage>
        <taxon>Eukaryota</taxon>
        <taxon>Sar</taxon>
        <taxon>Alveolata</taxon>
        <taxon>Apicomplexa</taxon>
        <taxon>Aconoidasida</taxon>
        <taxon>Piroplasmida</taxon>
        <taxon>Babesiidae</taxon>
        <taxon>Babesia</taxon>
    </lineage>
</organism>
<sequence>MDDLFEEYHRHVKGILENVSDQLRVCEQGAIGSSTTQRQNLEQLKKVISSADETVRQLELEARASDGDIATTRIEEIRRIKAVLKNASNRTKGLEIELERLELLGSARNKQPEGGHYNQLQENDRLIQKGYEYLQTSCAMAQETEMIGASAVGELYEQRNVLYNVQKEIRETKFSIKEADAYLTKLLKQGRLNTVVMRIVFGGILVAALIIAISRLLRTFA</sequence>
<keyword evidence="7 9" id="KW-0472">Membrane</keyword>
<keyword evidence="6 8" id="KW-0175">Coiled coil</keyword>
<keyword evidence="4" id="KW-0653">Protein transport</keyword>
<dbReference type="GO" id="GO:0031902">
    <property type="term" value="C:late endosome membrane"/>
    <property type="evidence" value="ECO:0007669"/>
    <property type="project" value="TreeGrafter"/>
</dbReference>
<keyword evidence="5 9" id="KW-1133">Transmembrane helix</keyword>
<dbReference type="GO" id="GO:0005484">
    <property type="term" value="F:SNAP receptor activity"/>
    <property type="evidence" value="ECO:0007669"/>
    <property type="project" value="TreeGrafter"/>
</dbReference>
<evidence type="ECO:0000256" key="9">
    <source>
        <dbReference type="SAM" id="Phobius"/>
    </source>
</evidence>
<keyword evidence="3 9" id="KW-0812">Transmembrane</keyword>
<feature type="transmembrane region" description="Helical" evidence="9">
    <location>
        <begin position="195"/>
        <end position="217"/>
    </location>
</feature>
<evidence type="ECO:0000313" key="12">
    <source>
        <dbReference type="Proteomes" id="UP000236319"/>
    </source>
</evidence>
<name>A0A2H6KGH0_9APIC</name>
<dbReference type="GO" id="GO:0005789">
    <property type="term" value="C:endoplasmic reticulum membrane"/>
    <property type="evidence" value="ECO:0007669"/>
    <property type="project" value="TreeGrafter"/>
</dbReference>
<gene>
    <name evidence="11" type="ORF">BOVATA_035790</name>
</gene>
<dbReference type="Pfam" id="PF05008">
    <property type="entry name" value="V-SNARE"/>
    <property type="match status" value="1"/>
</dbReference>
<comment type="subcellular location">
    <subcellularLocation>
        <location evidence="1">Membrane</location>
        <topology evidence="1">Single-pass type IV membrane protein</topology>
    </subcellularLocation>
</comment>
<feature type="domain" description="Vesicle transport v-SNARE N-terminal" evidence="10">
    <location>
        <begin position="1"/>
        <end position="92"/>
    </location>
</feature>
<dbReference type="GO" id="GO:0012507">
    <property type="term" value="C:ER to Golgi transport vesicle membrane"/>
    <property type="evidence" value="ECO:0007669"/>
    <property type="project" value="TreeGrafter"/>
</dbReference>
<dbReference type="GO" id="GO:0006886">
    <property type="term" value="P:intracellular protein transport"/>
    <property type="evidence" value="ECO:0007669"/>
    <property type="project" value="InterPro"/>
</dbReference>
<protein>
    <submittedName>
        <fullName evidence="11">Vesicle transport protein</fullName>
    </submittedName>
</protein>
<dbReference type="RefSeq" id="XP_028868329.1">
    <property type="nucleotide sequence ID" value="XM_029012496.1"/>
</dbReference>
<feature type="coiled-coil region" evidence="8">
    <location>
        <begin position="41"/>
        <end position="104"/>
    </location>
</feature>
<keyword evidence="12" id="KW-1185">Reference proteome</keyword>
<dbReference type="GeneID" id="39875856"/>
<evidence type="ECO:0000313" key="11">
    <source>
        <dbReference type="EMBL" id="GBE62086.1"/>
    </source>
</evidence>
<dbReference type="OrthoDB" id="359930at2759"/>
<dbReference type="PANTHER" id="PTHR21230:SF26">
    <property type="entry name" value="VESICLE TRANSPORT THROUGH INTERACTION WITH T-SNARES HOMOLOG 1A"/>
    <property type="match status" value="1"/>
</dbReference>
<accession>A0A2H6KGH0</accession>
<comment type="caution">
    <text evidence="11">The sequence shown here is derived from an EMBL/GenBank/DDBJ whole genome shotgun (WGS) entry which is preliminary data.</text>
</comment>
<dbReference type="PANTHER" id="PTHR21230">
    <property type="entry name" value="VESICLE TRANSPORT V-SNARE PROTEIN VTI1-RELATED"/>
    <property type="match status" value="1"/>
</dbReference>
<dbReference type="GO" id="GO:0000149">
    <property type="term" value="F:SNARE binding"/>
    <property type="evidence" value="ECO:0007669"/>
    <property type="project" value="TreeGrafter"/>
</dbReference>
<dbReference type="AlphaFoldDB" id="A0A2H6KGH0"/>
<dbReference type="SUPFAM" id="SSF58038">
    <property type="entry name" value="SNARE fusion complex"/>
    <property type="match status" value="1"/>
</dbReference>
<dbReference type="Proteomes" id="UP000236319">
    <property type="component" value="Unassembled WGS sequence"/>
</dbReference>
<evidence type="ECO:0000259" key="10">
    <source>
        <dbReference type="Pfam" id="PF05008"/>
    </source>
</evidence>
<evidence type="ECO:0000256" key="2">
    <source>
        <dbReference type="ARBA" id="ARBA00022448"/>
    </source>
</evidence>
<evidence type="ECO:0000256" key="4">
    <source>
        <dbReference type="ARBA" id="ARBA00022927"/>
    </source>
</evidence>
<evidence type="ECO:0000256" key="8">
    <source>
        <dbReference type="SAM" id="Coils"/>
    </source>
</evidence>
<evidence type="ECO:0000256" key="1">
    <source>
        <dbReference type="ARBA" id="ARBA00004211"/>
    </source>
</evidence>
<dbReference type="GO" id="GO:0006906">
    <property type="term" value="P:vesicle fusion"/>
    <property type="evidence" value="ECO:0007669"/>
    <property type="project" value="TreeGrafter"/>
</dbReference>
<evidence type="ECO:0000256" key="5">
    <source>
        <dbReference type="ARBA" id="ARBA00022989"/>
    </source>
</evidence>